<feature type="region of interest" description="Disordered" evidence="1">
    <location>
        <begin position="50"/>
        <end position="122"/>
    </location>
</feature>
<sequence>MAFDPTRLPDGWVQEFDPNNNHPFWVDTRANPPRSIWVHPYEDEQFLKEHPDIRDKLAQLRAKGAGPDDNPPPYSPRRHSYSGTSSNSRLNVPRPGGANDRNATSHPPSPAPGASAKQRGFFGKLKDKAIGTKEEREAAQREQERVMQEVAQQRAQQRRQQRVSAPGYAVPGPSYRPSYGAPVGSPGRTRYTTRYGSGLGGFGRNCGYGGGYGGYGGGYGYGDGYGRSGFGGGGLGGRSGFGGVGLPLLGGMAGGLLLGEAIGDLSNPGFGFGGGFGGFDNGFGGGFF</sequence>
<proteinExistence type="predicted"/>
<dbReference type="EMBL" id="KB445791">
    <property type="protein sequence ID" value="EMD42165.1"/>
    <property type="molecule type" value="Genomic_DNA"/>
</dbReference>
<reference evidence="2 3" key="1">
    <citation type="journal article" date="2012" name="Proc. Natl. Acad. Sci. U.S.A.">
        <title>Comparative genomics of Ceriporiopsis subvermispora and Phanerochaete chrysosporium provide insight into selective ligninolysis.</title>
        <authorList>
            <person name="Fernandez-Fueyo E."/>
            <person name="Ruiz-Duenas F.J."/>
            <person name="Ferreira P."/>
            <person name="Floudas D."/>
            <person name="Hibbett D.S."/>
            <person name="Canessa P."/>
            <person name="Larrondo L.F."/>
            <person name="James T.Y."/>
            <person name="Seelenfreund D."/>
            <person name="Lobos S."/>
            <person name="Polanco R."/>
            <person name="Tello M."/>
            <person name="Honda Y."/>
            <person name="Watanabe T."/>
            <person name="Watanabe T."/>
            <person name="Ryu J.S."/>
            <person name="Kubicek C.P."/>
            <person name="Schmoll M."/>
            <person name="Gaskell J."/>
            <person name="Hammel K.E."/>
            <person name="St John F.J."/>
            <person name="Vanden Wymelenberg A."/>
            <person name="Sabat G."/>
            <person name="Splinter BonDurant S."/>
            <person name="Syed K."/>
            <person name="Yadav J.S."/>
            <person name="Doddapaneni H."/>
            <person name="Subramanian V."/>
            <person name="Lavin J.L."/>
            <person name="Oguiza J.A."/>
            <person name="Perez G."/>
            <person name="Pisabarro A.G."/>
            <person name="Ramirez L."/>
            <person name="Santoyo F."/>
            <person name="Master E."/>
            <person name="Coutinho P.M."/>
            <person name="Henrissat B."/>
            <person name="Lombard V."/>
            <person name="Magnuson J.K."/>
            <person name="Kuees U."/>
            <person name="Hori C."/>
            <person name="Igarashi K."/>
            <person name="Samejima M."/>
            <person name="Held B.W."/>
            <person name="Barry K.W."/>
            <person name="LaButti K.M."/>
            <person name="Lapidus A."/>
            <person name="Lindquist E.A."/>
            <person name="Lucas S.M."/>
            <person name="Riley R."/>
            <person name="Salamov A.A."/>
            <person name="Hoffmeister D."/>
            <person name="Schwenk D."/>
            <person name="Hadar Y."/>
            <person name="Yarden O."/>
            <person name="de Vries R.P."/>
            <person name="Wiebenga A."/>
            <person name="Stenlid J."/>
            <person name="Eastwood D."/>
            <person name="Grigoriev I.V."/>
            <person name="Berka R.M."/>
            <person name="Blanchette R.A."/>
            <person name="Kersten P."/>
            <person name="Martinez A.T."/>
            <person name="Vicuna R."/>
            <person name="Cullen D."/>
        </authorList>
    </citation>
    <scope>NUCLEOTIDE SEQUENCE [LARGE SCALE GENOMIC DNA]</scope>
    <source>
        <strain evidence="2 3">B</strain>
    </source>
</reference>
<feature type="region of interest" description="Disordered" evidence="1">
    <location>
        <begin position="155"/>
        <end position="187"/>
    </location>
</feature>
<organism evidence="2 3">
    <name type="scientific">Ceriporiopsis subvermispora (strain B)</name>
    <name type="common">White-rot fungus</name>
    <name type="synonym">Gelatoporia subvermispora</name>
    <dbReference type="NCBI Taxonomy" id="914234"/>
    <lineage>
        <taxon>Eukaryota</taxon>
        <taxon>Fungi</taxon>
        <taxon>Dikarya</taxon>
        <taxon>Basidiomycota</taxon>
        <taxon>Agaricomycotina</taxon>
        <taxon>Agaricomycetes</taxon>
        <taxon>Polyporales</taxon>
        <taxon>Gelatoporiaceae</taxon>
        <taxon>Gelatoporia</taxon>
    </lineage>
</organism>
<evidence type="ECO:0000256" key="1">
    <source>
        <dbReference type="SAM" id="MobiDB-lite"/>
    </source>
</evidence>
<evidence type="ECO:0000313" key="3">
    <source>
        <dbReference type="Proteomes" id="UP000016930"/>
    </source>
</evidence>
<dbReference type="STRING" id="914234.M2RCI8"/>
<dbReference type="AlphaFoldDB" id="M2RCI8"/>
<dbReference type="Proteomes" id="UP000016930">
    <property type="component" value="Unassembled WGS sequence"/>
</dbReference>
<keyword evidence="3" id="KW-1185">Reference proteome</keyword>
<protein>
    <recommendedName>
        <fullName evidence="4">WW domain-containing protein</fullName>
    </recommendedName>
</protein>
<dbReference type="Gene3D" id="2.20.70.10">
    <property type="match status" value="1"/>
</dbReference>
<dbReference type="OrthoDB" id="2367685at2759"/>
<dbReference type="HOGENOM" id="CLU_049761_1_0_1"/>
<name>M2RCI8_CERS8</name>
<evidence type="ECO:0008006" key="4">
    <source>
        <dbReference type="Google" id="ProtNLM"/>
    </source>
</evidence>
<gene>
    <name evidence="2" type="ORF">CERSUDRAFT_70547</name>
</gene>
<evidence type="ECO:0000313" key="2">
    <source>
        <dbReference type="EMBL" id="EMD42165.1"/>
    </source>
</evidence>
<accession>M2RCI8</accession>